<dbReference type="Proteomes" id="UP000268727">
    <property type="component" value="Unassembled WGS sequence"/>
</dbReference>
<keyword evidence="2 7" id="KW-0349">Heme</keyword>
<comment type="caution">
    <text evidence="8">The sequence shown here is derived from an EMBL/GenBank/DDBJ whole genome shotgun (WGS) entry which is preliminary data.</text>
</comment>
<dbReference type="GO" id="GO:0005506">
    <property type="term" value="F:iron ion binding"/>
    <property type="evidence" value="ECO:0007669"/>
    <property type="project" value="InterPro"/>
</dbReference>
<dbReference type="GO" id="GO:0020037">
    <property type="term" value="F:heme binding"/>
    <property type="evidence" value="ECO:0007669"/>
    <property type="project" value="InterPro"/>
</dbReference>
<dbReference type="FunFam" id="1.10.630.10:FF:000018">
    <property type="entry name" value="Cytochrome P450 monooxygenase"/>
    <property type="match status" value="1"/>
</dbReference>
<dbReference type="PANTHER" id="PTHR46696">
    <property type="entry name" value="P450, PUTATIVE (EUROFUNG)-RELATED"/>
    <property type="match status" value="1"/>
</dbReference>
<proteinExistence type="inferred from homology"/>
<keyword evidence="4 7" id="KW-0560">Oxidoreductase</keyword>
<dbReference type="EMBL" id="RJKM01000001">
    <property type="protein sequence ID" value="ROP39228.1"/>
    <property type="molecule type" value="Genomic_DNA"/>
</dbReference>
<evidence type="ECO:0000256" key="5">
    <source>
        <dbReference type="ARBA" id="ARBA00023004"/>
    </source>
</evidence>
<dbReference type="InterPro" id="IPR001128">
    <property type="entry name" value="Cyt_P450"/>
</dbReference>
<accession>A0A3N1H9U1</accession>
<dbReference type="AlphaFoldDB" id="A0A3N1H9U1"/>
<dbReference type="InterPro" id="IPR017972">
    <property type="entry name" value="Cyt_P450_CS"/>
</dbReference>
<dbReference type="InterPro" id="IPR036396">
    <property type="entry name" value="Cyt_P450_sf"/>
</dbReference>
<dbReference type="PRINTS" id="PR00359">
    <property type="entry name" value="BP450"/>
</dbReference>
<evidence type="ECO:0000256" key="6">
    <source>
        <dbReference type="ARBA" id="ARBA00023033"/>
    </source>
</evidence>
<protein>
    <submittedName>
        <fullName evidence="8">Cytochrome P450</fullName>
    </submittedName>
</protein>
<dbReference type="PANTHER" id="PTHR46696:SF1">
    <property type="entry name" value="CYTOCHROME P450 YJIB-RELATED"/>
    <property type="match status" value="1"/>
</dbReference>
<dbReference type="GO" id="GO:0016705">
    <property type="term" value="F:oxidoreductase activity, acting on paired donors, with incorporation or reduction of molecular oxygen"/>
    <property type="evidence" value="ECO:0007669"/>
    <property type="project" value="InterPro"/>
</dbReference>
<organism evidence="8 9">
    <name type="scientific">Saccharothrix texasensis</name>
    <dbReference type="NCBI Taxonomy" id="103734"/>
    <lineage>
        <taxon>Bacteria</taxon>
        <taxon>Bacillati</taxon>
        <taxon>Actinomycetota</taxon>
        <taxon>Actinomycetes</taxon>
        <taxon>Pseudonocardiales</taxon>
        <taxon>Pseudonocardiaceae</taxon>
        <taxon>Saccharothrix</taxon>
    </lineage>
</organism>
<evidence type="ECO:0000313" key="9">
    <source>
        <dbReference type="Proteomes" id="UP000268727"/>
    </source>
</evidence>
<evidence type="ECO:0000256" key="2">
    <source>
        <dbReference type="ARBA" id="ARBA00022617"/>
    </source>
</evidence>
<dbReference type="SUPFAM" id="SSF48264">
    <property type="entry name" value="Cytochrome P450"/>
    <property type="match status" value="1"/>
</dbReference>
<evidence type="ECO:0000256" key="7">
    <source>
        <dbReference type="RuleBase" id="RU000461"/>
    </source>
</evidence>
<keyword evidence="6 7" id="KW-0503">Monooxygenase</keyword>
<dbReference type="CDD" id="cd20625">
    <property type="entry name" value="CYP164-like"/>
    <property type="match status" value="1"/>
</dbReference>
<comment type="similarity">
    <text evidence="1 7">Belongs to the cytochrome P450 family.</text>
</comment>
<keyword evidence="3 7" id="KW-0479">Metal-binding</keyword>
<sequence>MDASGAQDLPSVTVASFDQHDPAFIADPYPAFAAMRAEGGVHWHEDMGVAVAVSHAAASAVLKHRSLGRLWTDVKPVDRFTSFNLLHRNSLLENEPPTHSRLRRLVAAAFGRGHVERLRPWITDLADRLVDELVAEITSEGQADLLSHVAAPLPVEVIAELLGVPAGDRPLLQPWSNAIVKMYEYDLAADKQAVAEHAAGEFVAYLRELIALRRVSPGDDLVSDLVAVTDTDGAKLTEDELVATAVLLLMAGHEATVNVIGNGVQALMNHPHEWRRLVDDHALLPTAVEELIRYDSPLQLFERTATEPVTIAGHRLEPGQKIAALLGAAARDPEVFTDPDTFDITRNPNPHLGFGMGIHYCLGAPLARIEVQAALSSLARKLPTATLAAEPRRRAEFVIRGLHDLPLTDSRVTA</sequence>
<dbReference type="Pfam" id="PF00067">
    <property type="entry name" value="p450"/>
    <property type="match status" value="1"/>
</dbReference>
<dbReference type="InterPro" id="IPR002397">
    <property type="entry name" value="Cyt_P450_B"/>
</dbReference>
<evidence type="ECO:0000256" key="1">
    <source>
        <dbReference type="ARBA" id="ARBA00010617"/>
    </source>
</evidence>
<evidence type="ECO:0000256" key="4">
    <source>
        <dbReference type="ARBA" id="ARBA00023002"/>
    </source>
</evidence>
<gene>
    <name evidence="8" type="ORF">EDD40_4607</name>
</gene>
<name>A0A3N1H9U1_9PSEU</name>
<keyword evidence="9" id="KW-1185">Reference proteome</keyword>
<evidence type="ECO:0000313" key="8">
    <source>
        <dbReference type="EMBL" id="ROP39228.1"/>
    </source>
</evidence>
<evidence type="ECO:0000256" key="3">
    <source>
        <dbReference type="ARBA" id="ARBA00022723"/>
    </source>
</evidence>
<dbReference type="OrthoDB" id="5500002at2"/>
<keyword evidence="5 7" id="KW-0408">Iron</keyword>
<dbReference type="PROSITE" id="PS00086">
    <property type="entry name" value="CYTOCHROME_P450"/>
    <property type="match status" value="1"/>
</dbReference>
<dbReference type="Gene3D" id="1.10.630.10">
    <property type="entry name" value="Cytochrome P450"/>
    <property type="match status" value="1"/>
</dbReference>
<reference evidence="8 9" key="1">
    <citation type="submission" date="2018-11" db="EMBL/GenBank/DDBJ databases">
        <title>Sequencing the genomes of 1000 actinobacteria strains.</title>
        <authorList>
            <person name="Klenk H.-P."/>
        </authorList>
    </citation>
    <scope>NUCLEOTIDE SEQUENCE [LARGE SCALE GENOMIC DNA]</scope>
    <source>
        <strain evidence="8 9">DSM 44231</strain>
    </source>
</reference>
<dbReference type="GO" id="GO:0004497">
    <property type="term" value="F:monooxygenase activity"/>
    <property type="evidence" value="ECO:0007669"/>
    <property type="project" value="UniProtKB-KW"/>
</dbReference>
<dbReference type="RefSeq" id="WP_123744753.1">
    <property type="nucleotide sequence ID" value="NZ_RJKM01000001.1"/>
</dbReference>